<dbReference type="GO" id="GO:0008289">
    <property type="term" value="F:lipid binding"/>
    <property type="evidence" value="ECO:0007669"/>
    <property type="project" value="InterPro"/>
</dbReference>
<feature type="domain" description="Lipid-binding serum glycoprotein C-terminal" evidence="1">
    <location>
        <begin position="19"/>
        <end position="100"/>
    </location>
</feature>
<dbReference type="HOGENOM" id="CLU_1580005_0_0_1"/>
<dbReference type="EMBL" id="KB311278">
    <property type="protein sequence ID" value="ELT89593.1"/>
    <property type="molecule type" value="Genomic_DNA"/>
</dbReference>
<sequence>MSKFHNWKSSIAGTHFPSPQFAPSDRGFLNTTSSSFICTGNSLPKIVREKFPNSAIAIVMATSKPPSVVIPPGGICITLVGHLNFSVFSLKSNDRTPIFSTFMISEDLDPTSDKYDVRYFLSRNLNTIALLYSETNAFKKYISISQTIDAMISPEIEGKQIVATIKTMK</sequence>
<gene>
    <name evidence="2" type="ORF">CAPTEDRAFT_195414</name>
</gene>
<dbReference type="AlphaFoldDB" id="R7T813"/>
<dbReference type="OrthoDB" id="10255543at2759"/>
<organism evidence="2">
    <name type="scientific">Capitella teleta</name>
    <name type="common">Polychaete worm</name>
    <dbReference type="NCBI Taxonomy" id="283909"/>
    <lineage>
        <taxon>Eukaryota</taxon>
        <taxon>Metazoa</taxon>
        <taxon>Spiralia</taxon>
        <taxon>Lophotrochozoa</taxon>
        <taxon>Annelida</taxon>
        <taxon>Polychaeta</taxon>
        <taxon>Sedentaria</taxon>
        <taxon>Scolecida</taxon>
        <taxon>Capitellidae</taxon>
        <taxon>Capitella</taxon>
    </lineage>
</organism>
<proteinExistence type="predicted"/>
<dbReference type="InterPro" id="IPR001124">
    <property type="entry name" value="Lipid-bd_serum_glycop_C"/>
</dbReference>
<reference evidence="3" key="3">
    <citation type="submission" date="2015-06" db="UniProtKB">
        <authorList>
            <consortium name="EnsemblMetazoa"/>
        </authorList>
    </citation>
    <scope>IDENTIFICATION</scope>
</reference>
<dbReference type="EnsemblMetazoa" id="CapteT195414">
    <property type="protein sequence ID" value="CapteP195414"/>
    <property type="gene ID" value="CapteG195414"/>
</dbReference>
<reference evidence="2 4" key="2">
    <citation type="journal article" date="2013" name="Nature">
        <title>Insights into bilaterian evolution from three spiralian genomes.</title>
        <authorList>
            <person name="Simakov O."/>
            <person name="Marletaz F."/>
            <person name="Cho S.J."/>
            <person name="Edsinger-Gonzales E."/>
            <person name="Havlak P."/>
            <person name="Hellsten U."/>
            <person name="Kuo D.H."/>
            <person name="Larsson T."/>
            <person name="Lv J."/>
            <person name="Arendt D."/>
            <person name="Savage R."/>
            <person name="Osoegawa K."/>
            <person name="de Jong P."/>
            <person name="Grimwood J."/>
            <person name="Chapman J.A."/>
            <person name="Shapiro H."/>
            <person name="Aerts A."/>
            <person name="Otillar R.P."/>
            <person name="Terry A.Y."/>
            <person name="Boore J.L."/>
            <person name="Grigoriev I.V."/>
            <person name="Lindberg D.R."/>
            <person name="Seaver E.C."/>
            <person name="Weisblat D.A."/>
            <person name="Putnam N.H."/>
            <person name="Rokhsar D.S."/>
        </authorList>
    </citation>
    <scope>NUCLEOTIDE SEQUENCE</scope>
    <source>
        <strain evidence="2 4">I ESC-2004</strain>
    </source>
</reference>
<name>R7T813_CAPTE</name>
<reference evidence="4" key="1">
    <citation type="submission" date="2012-12" db="EMBL/GenBank/DDBJ databases">
        <authorList>
            <person name="Hellsten U."/>
            <person name="Grimwood J."/>
            <person name="Chapman J.A."/>
            <person name="Shapiro H."/>
            <person name="Aerts A."/>
            <person name="Otillar R.P."/>
            <person name="Terry A.Y."/>
            <person name="Boore J.L."/>
            <person name="Simakov O."/>
            <person name="Marletaz F."/>
            <person name="Cho S.-J."/>
            <person name="Edsinger-Gonzales E."/>
            <person name="Havlak P."/>
            <person name="Kuo D.-H."/>
            <person name="Larsson T."/>
            <person name="Lv J."/>
            <person name="Arendt D."/>
            <person name="Savage R."/>
            <person name="Osoegawa K."/>
            <person name="de Jong P."/>
            <person name="Lindberg D.R."/>
            <person name="Seaver E.C."/>
            <person name="Weisblat D.A."/>
            <person name="Putnam N.H."/>
            <person name="Grigoriev I.V."/>
            <person name="Rokhsar D.S."/>
        </authorList>
    </citation>
    <scope>NUCLEOTIDE SEQUENCE</scope>
    <source>
        <strain evidence="4">I ESC-2004</strain>
    </source>
</reference>
<evidence type="ECO:0000313" key="3">
    <source>
        <dbReference type="EnsemblMetazoa" id="CapteP195414"/>
    </source>
</evidence>
<evidence type="ECO:0000259" key="1">
    <source>
        <dbReference type="Pfam" id="PF02886"/>
    </source>
</evidence>
<evidence type="ECO:0000313" key="2">
    <source>
        <dbReference type="EMBL" id="ELT89593.1"/>
    </source>
</evidence>
<accession>R7T813</accession>
<evidence type="ECO:0000313" key="4">
    <source>
        <dbReference type="Proteomes" id="UP000014760"/>
    </source>
</evidence>
<dbReference type="Pfam" id="PF02886">
    <property type="entry name" value="LBP_BPI_CETP_C"/>
    <property type="match status" value="1"/>
</dbReference>
<dbReference type="Proteomes" id="UP000014760">
    <property type="component" value="Unassembled WGS sequence"/>
</dbReference>
<protein>
    <recommendedName>
        <fullName evidence="1">Lipid-binding serum glycoprotein C-terminal domain-containing protein</fullName>
    </recommendedName>
</protein>
<keyword evidence="4" id="KW-1185">Reference proteome</keyword>
<dbReference type="Gene3D" id="3.15.20.10">
    <property type="entry name" value="Bactericidal permeability-increasing protein, domain 2"/>
    <property type="match status" value="1"/>
</dbReference>
<dbReference type="SUPFAM" id="SSF55394">
    <property type="entry name" value="Bactericidal permeability-increasing protein, BPI"/>
    <property type="match status" value="1"/>
</dbReference>
<dbReference type="EMBL" id="AMQN01014785">
    <property type="status" value="NOT_ANNOTATED_CDS"/>
    <property type="molecule type" value="Genomic_DNA"/>
</dbReference>
<dbReference type="InterPro" id="IPR017943">
    <property type="entry name" value="Bactericidal_perm-incr_a/b_dom"/>
</dbReference>